<keyword evidence="1" id="KW-0812">Transmembrane</keyword>
<evidence type="ECO:0000256" key="1">
    <source>
        <dbReference type="SAM" id="Phobius"/>
    </source>
</evidence>
<dbReference type="EMBL" id="JAGMWT010000013">
    <property type="protein sequence ID" value="KAH7117698.1"/>
    <property type="molecule type" value="Genomic_DNA"/>
</dbReference>
<keyword evidence="1" id="KW-0472">Membrane</keyword>
<protein>
    <submittedName>
        <fullName evidence="2">Uncharacterized protein</fullName>
    </submittedName>
</protein>
<comment type="caution">
    <text evidence="2">The sequence shown here is derived from an EMBL/GenBank/DDBJ whole genome shotgun (WGS) entry which is preliminary data.</text>
</comment>
<dbReference type="Proteomes" id="UP000700596">
    <property type="component" value="Unassembled WGS sequence"/>
</dbReference>
<feature type="transmembrane region" description="Helical" evidence="1">
    <location>
        <begin position="16"/>
        <end position="37"/>
    </location>
</feature>
<dbReference type="AlphaFoldDB" id="A0A9P9DEJ8"/>
<feature type="transmembrane region" description="Helical" evidence="1">
    <location>
        <begin position="125"/>
        <end position="150"/>
    </location>
</feature>
<feature type="transmembrane region" description="Helical" evidence="1">
    <location>
        <begin position="236"/>
        <end position="256"/>
    </location>
</feature>
<gene>
    <name evidence="2" type="ORF">B0J11DRAFT_583095</name>
</gene>
<organism evidence="2 3">
    <name type="scientific">Dendryphion nanum</name>
    <dbReference type="NCBI Taxonomy" id="256645"/>
    <lineage>
        <taxon>Eukaryota</taxon>
        <taxon>Fungi</taxon>
        <taxon>Dikarya</taxon>
        <taxon>Ascomycota</taxon>
        <taxon>Pezizomycotina</taxon>
        <taxon>Dothideomycetes</taxon>
        <taxon>Pleosporomycetidae</taxon>
        <taxon>Pleosporales</taxon>
        <taxon>Torulaceae</taxon>
        <taxon>Dendryphion</taxon>
    </lineage>
</organism>
<keyword evidence="3" id="KW-1185">Reference proteome</keyword>
<dbReference type="OrthoDB" id="10651220at2759"/>
<name>A0A9P9DEJ8_9PLEO</name>
<accession>A0A9P9DEJ8</accession>
<sequence length="421" mass="47811">MPFWHKLWFTVQAALFPMWTAIALGLRISHALFFFALGGVRSNGSFEFVFSKAIGMYAHADVDACNALDDDESAGILPSASPSTFGPPISFPHYLPLAEVHRFICGPTNQVELRLVRKPVTRRKYLTRAISIFLTMAYIVQAATTIVLVFRRTRIQPKVFFSVGIPIALPKSSKTDYLHIPRGSLTLADTQSARVSILGLIMATIFIILQCTNIQWHYKYPRSHWEYNCDFALPRVFIGGATSFVIDQLLVSYQGFDSAFGMYYHLMVVMADRMGLALFSVVMVCQIPVNSFLIVWLNRKEFLLRSGFCNFFCYLTSFSSYDFSNQTATIYHHLGWFMTSSKVRALILPSSQRWLIAYLGVLWAFQIGFQAIRIRFFAQTLTGNGDFNGTLPATSSLGCIYEEKVYPWMWKDPLADAMWAF</sequence>
<feature type="transmembrane region" description="Helical" evidence="1">
    <location>
        <begin position="195"/>
        <end position="216"/>
    </location>
</feature>
<evidence type="ECO:0000313" key="3">
    <source>
        <dbReference type="Proteomes" id="UP000700596"/>
    </source>
</evidence>
<evidence type="ECO:0000313" key="2">
    <source>
        <dbReference type="EMBL" id="KAH7117698.1"/>
    </source>
</evidence>
<reference evidence="2" key="1">
    <citation type="journal article" date="2021" name="Nat. Commun.">
        <title>Genetic determinants of endophytism in the Arabidopsis root mycobiome.</title>
        <authorList>
            <person name="Mesny F."/>
            <person name="Miyauchi S."/>
            <person name="Thiergart T."/>
            <person name="Pickel B."/>
            <person name="Atanasova L."/>
            <person name="Karlsson M."/>
            <person name="Huettel B."/>
            <person name="Barry K.W."/>
            <person name="Haridas S."/>
            <person name="Chen C."/>
            <person name="Bauer D."/>
            <person name="Andreopoulos W."/>
            <person name="Pangilinan J."/>
            <person name="LaButti K."/>
            <person name="Riley R."/>
            <person name="Lipzen A."/>
            <person name="Clum A."/>
            <person name="Drula E."/>
            <person name="Henrissat B."/>
            <person name="Kohler A."/>
            <person name="Grigoriev I.V."/>
            <person name="Martin F.M."/>
            <person name="Hacquard S."/>
        </authorList>
    </citation>
    <scope>NUCLEOTIDE SEQUENCE</scope>
    <source>
        <strain evidence="2">MPI-CAGE-CH-0243</strain>
    </source>
</reference>
<feature type="transmembrane region" description="Helical" evidence="1">
    <location>
        <begin position="276"/>
        <end position="297"/>
    </location>
</feature>
<proteinExistence type="predicted"/>
<feature type="transmembrane region" description="Helical" evidence="1">
    <location>
        <begin position="354"/>
        <end position="372"/>
    </location>
</feature>
<keyword evidence="1" id="KW-1133">Transmembrane helix</keyword>